<keyword evidence="6" id="KW-1185">Reference proteome</keyword>
<reference evidence="5" key="3">
    <citation type="submission" date="2025-09" db="UniProtKB">
        <authorList>
            <consortium name="Ensembl"/>
        </authorList>
    </citation>
    <scope>IDENTIFICATION</scope>
</reference>
<reference evidence="6" key="1">
    <citation type="submission" date="2003-08" db="EMBL/GenBank/DDBJ databases">
        <authorList>
            <person name="Birren B."/>
            <person name="Nusbaum C."/>
            <person name="Abebe A."/>
            <person name="Abouelleil A."/>
            <person name="Adekoya E."/>
            <person name="Ait-zahra M."/>
            <person name="Allen N."/>
            <person name="Allen T."/>
            <person name="An P."/>
            <person name="Anderson M."/>
            <person name="Anderson S."/>
            <person name="Arachchi H."/>
            <person name="Armbruster J."/>
            <person name="Bachantsang P."/>
            <person name="Baldwin J."/>
            <person name="Barry A."/>
            <person name="Bayul T."/>
            <person name="Blitshsteyn B."/>
            <person name="Bloom T."/>
            <person name="Blye J."/>
            <person name="Boguslavskiy L."/>
            <person name="Borowsky M."/>
            <person name="Boukhgalter B."/>
            <person name="Brunache A."/>
            <person name="Butler J."/>
            <person name="Calixte N."/>
            <person name="Calvo S."/>
            <person name="Camarata J."/>
            <person name="Campo K."/>
            <person name="Chang J."/>
            <person name="Cheshatsang Y."/>
            <person name="Citroen M."/>
            <person name="Collymore A."/>
            <person name="Considine T."/>
            <person name="Cook A."/>
            <person name="Cooke P."/>
            <person name="Corum B."/>
            <person name="Cuomo C."/>
            <person name="David R."/>
            <person name="Dawoe T."/>
            <person name="Degray S."/>
            <person name="Dodge S."/>
            <person name="Dooley K."/>
            <person name="Dorje P."/>
            <person name="Dorjee K."/>
            <person name="Dorris L."/>
            <person name="Duffey N."/>
            <person name="Dupes A."/>
            <person name="Elkins T."/>
            <person name="Engels R."/>
            <person name="Erickson J."/>
            <person name="Farina A."/>
            <person name="Faro S."/>
            <person name="Ferreira P."/>
            <person name="Fischer H."/>
            <person name="Fitzgerald M."/>
            <person name="Foley K."/>
            <person name="Gage D."/>
            <person name="Galagan J."/>
            <person name="Gearin G."/>
            <person name="Gnerre S."/>
            <person name="Gnirke A."/>
            <person name="Goyette A."/>
            <person name="Graham J."/>
            <person name="Grandbois E."/>
            <person name="Gyaltsen K."/>
            <person name="Hafez N."/>
            <person name="Hagopian D."/>
            <person name="Hagos B."/>
            <person name="Hall J."/>
            <person name="Hatcher B."/>
            <person name="Heller A."/>
            <person name="Higgins H."/>
            <person name="Honan T."/>
            <person name="Horn A."/>
            <person name="Houde N."/>
            <person name="Hughes L."/>
            <person name="Hulme W."/>
            <person name="Husby E."/>
            <person name="Iliev I."/>
            <person name="Jaffe D."/>
            <person name="Jones C."/>
            <person name="Kamal M."/>
            <person name="Kamat A."/>
            <person name="Kamvysselis M."/>
            <person name="Karlsson E."/>
            <person name="Kells C."/>
            <person name="Kieu A."/>
            <person name="Kisner P."/>
            <person name="Kodira C."/>
            <person name="Kulbokas E."/>
            <person name="Labutti K."/>
            <person name="Lama D."/>
            <person name="Landers T."/>
            <person name="Leger J."/>
            <person name="Levine S."/>
            <person name="Lewis D."/>
            <person name="Lewis T."/>
            <person name="Lindblad-toh K."/>
            <person name="Liu X."/>
            <person name="Lokyitsang T."/>
            <person name="Lokyitsang Y."/>
            <person name="Lucien O."/>
            <person name="Lui A."/>
            <person name="Ma L.J."/>
            <person name="Mabbitt R."/>
            <person name="Macdonald J."/>
            <person name="Maclean C."/>
            <person name="Major J."/>
            <person name="Manning J."/>
            <person name="Marabella R."/>
            <person name="Maru K."/>
            <person name="Matthews C."/>
            <person name="Mauceli E."/>
            <person name="Mccarthy M."/>
            <person name="Mcdonough S."/>
            <person name="Mcghee T."/>
            <person name="Meldrim J."/>
            <person name="Meneus L."/>
            <person name="Mesirov J."/>
            <person name="Mihalev A."/>
            <person name="Mihova T."/>
            <person name="Mikkelsen T."/>
            <person name="Mlenga V."/>
            <person name="Moru K."/>
            <person name="Mozes J."/>
            <person name="Mulrain L."/>
            <person name="Munson G."/>
            <person name="Naylor J."/>
            <person name="Newes C."/>
            <person name="Nguyen C."/>
            <person name="Nguyen N."/>
            <person name="Nguyen T."/>
            <person name="Nicol R."/>
            <person name="Nielsen C."/>
            <person name="Nizzari M."/>
            <person name="Norbu C."/>
            <person name="Norbu N."/>
            <person name="O'donnell P."/>
            <person name="Okoawo O."/>
            <person name="O'leary S."/>
            <person name="Omotosho B."/>
            <person name="O'neill K."/>
            <person name="Osman S."/>
            <person name="Parker S."/>
            <person name="Perrin D."/>
            <person name="Phunkhang P."/>
            <person name="Piqani B."/>
            <person name="Purcell S."/>
            <person name="Rachupka T."/>
            <person name="Ramasamy U."/>
            <person name="Rameau R."/>
            <person name="Ray V."/>
            <person name="Raymond C."/>
            <person name="Retta R."/>
            <person name="Richardson S."/>
            <person name="Rise C."/>
            <person name="Rodriguez J."/>
            <person name="Rogers J."/>
            <person name="Rogov P."/>
            <person name="Rutman M."/>
            <person name="Schupbach R."/>
            <person name="Seaman C."/>
            <person name="Settipalli S."/>
            <person name="Sharpe T."/>
            <person name="Sheridan J."/>
            <person name="Sherpa N."/>
            <person name="Shi J."/>
            <person name="Smirnov S."/>
            <person name="Smith C."/>
            <person name="Sougnez C."/>
            <person name="Spencer B."/>
            <person name="Stalker J."/>
            <person name="Stange-thomann N."/>
            <person name="Stavropoulos S."/>
            <person name="Stetson K."/>
            <person name="Stone C."/>
            <person name="Stone S."/>
            <person name="Stubbs M."/>
            <person name="Talamas J."/>
            <person name="Tchuinga P."/>
            <person name="Tenzing P."/>
            <person name="Tesfaye S."/>
            <person name="Theodore J."/>
            <person name="Thoulutsang Y."/>
            <person name="Topham K."/>
            <person name="Towey S."/>
            <person name="Tsamla T."/>
            <person name="Tsomo N."/>
            <person name="Vallee D."/>
            <person name="Vassiliev H."/>
            <person name="Venkataraman V."/>
            <person name="Vinson J."/>
            <person name="Vo A."/>
            <person name="Wade C."/>
            <person name="Wang S."/>
            <person name="Wangchuk T."/>
            <person name="Wangdi T."/>
            <person name="Whittaker C."/>
            <person name="Wilkinson J."/>
            <person name="Wu Y."/>
            <person name="Wyman D."/>
            <person name="Yadav S."/>
            <person name="Yang S."/>
            <person name="Yang X."/>
            <person name="Yeager S."/>
            <person name="Yee E."/>
            <person name="Young G."/>
            <person name="Zainoun J."/>
            <person name="Zembeck L."/>
            <person name="Zimmer A."/>
            <person name="Zody M."/>
            <person name="Lander E."/>
        </authorList>
    </citation>
    <scope>NUCLEOTIDE SEQUENCE [LARGE SCALE GENOMIC DNA]</scope>
</reference>
<dbReference type="Gene3D" id="2.60.40.4100">
    <property type="entry name" value="Zona pellucida, ZP-C domain"/>
    <property type="match status" value="1"/>
</dbReference>
<dbReference type="HOGENOM" id="CLU_670759_0_0_1"/>
<dbReference type="Pfam" id="PF23344">
    <property type="entry name" value="ZP-N"/>
    <property type="match status" value="1"/>
</dbReference>
<dbReference type="InParanoid" id="H2YIP7"/>
<dbReference type="AlphaFoldDB" id="H2YIP7"/>
<evidence type="ECO:0000259" key="4">
    <source>
        <dbReference type="PROSITE" id="PS51034"/>
    </source>
</evidence>
<sequence>MVVVGRKDLNVSKEVLQRELLSQNTVKVDCTPTKMCISLSKLWLSRRWSVSDPRDLSLNLPCDQSASFNLTHVTLCTANQQLSTCGTEFAVNDSYVTYSNNITVKHPRNLTSQYKRSFPWRCVYPVRILVGVKYIPDLSPVTQFLGKKTGEGTFQAAMFIYQDDEYTSIYQSPPRLEMDDRIRVRVRLIQGPSFTKMQLYRCWGTPQPLGTTPQQEYELISDYCPAVMSRDANVTIISNGNEQHATWESSVFRFVNSTKLYLHCRVKLCFGSLCTKTCEGNALNRKRRDIGLENAVVSLGPINPTPTAPIVMRPQNYVIDDVFPDDVTARTTINRENESFLLGMPRIGVYVIIAILVFISMVVAIFAALCVVRRIRHSKKVIITSRKNRDVTRAQSIAMSSNFEIPITVR</sequence>
<proteinExistence type="predicted"/>
<dbReference type="PROSITE" id="PS51034">
    <property type="entry name" value="ZP_2"/>
    <property type="match status" value="1"/>
</dbReference>
<dbReference type="InterPro" id="IPR001507">
    <property type="entry name" value="ZP_dom"/>
</dbReference>
<keyword evidence="3" id="KW-0812">Transmembrane</keyword>
<evidence type="ECO:0000313" key="5">
    <source>
        <dbReference type="Ensembl" id="ENSCSAVP00000005196.1"/>
    </source>
</evidence>
<evidence type="ECO:0000256" key="3">
    <source>
        <dbReference type="SAM" id="Phobius"/>
    </source>
</evidence>
<dbReference type="Proteomes" id="UP000007875">
    <property type="component" value="Unassembled WGS sequence"/>
</dbReference>
<dbReference type="InterPro" id="IPR055356">
    <property type="entry name" value="ZP-N"/>
</dbReference>
<dbReference type="InterPro" id="IPR042235">
    <property type="entry name" value="ZP-C_dom"/>
</dbReference>
<feature type="domain" description="ZP" evidence="4">
    <location>
        <begin position="29"/>
        <end position="285"/>
    </location>
</feature>
<keyword evidence="2" id="KW-1015">Disulfide bond</keyword>
<accession>H2YIP7</accession>
<dbReference type="InterPro" id="IPR055355">
    <property type="entry name" value="ZP-C"/>
</dbReference>
<evidence type="ECO:0000256" key="2">
    <source>
        <dbReference type="ARBA" id="ARBA00023157"/>
    </source>
</evidence>
<dbReference type="PANTHER" id="PTHR14002">
    <property type="entry name" value="ENDOGLIN/TGF-BETA RECEPTOR TYPE III"/>
    <property type="match status" value="1"/>
</dbReference>
<reference evidence="5" key="2">
    <citation type="submission" date="2025-08" db="UniProtKB">
        <authorList>
            <consortium name="Ensembl"/>
        </authorList>
    </citation>
    <scope>IDENTIFICATION</scope>
</reference>
<evidence type="ECO:0000256" key="1">
    <source>
        <dbReference type="ARBA" id="ARBA00022729"/>
    </source>
</evidence>
<dbReference type="PANTHER" id="PTHR14002:SF20">
    <property type="entry name" value="ZONA PELLUCIDA-LIKE DOMAIN-CONTAINING PROTEIN 1"/>
    <property type="match status" value="1"/>
</dbReference>
<dbReference type="Gene3D" id="2.60.40.3210">
    <property type="entry name" value="Zona pellucida, ZP-N domain"/>
    <property type="match status" value="1"/>
</dbReference>
<feature type="transmembrane region" description="Helical" evidence="3">
    <location>
        <begin position="347"/>
        <end position="372"/>
    </location>
</feature>
<evidence type="ECO:0000313" key="6">
    <source>
        <dbReference type="Proteomes" id="UP000007875"/>
    </source>
</evidence>
<dbReference type="STRING" id="51511.ENSCSAVP00000005196"/>
<keyword evidence="3" id="KW-1133">Transmembrane helix</keyword>
<dbReference type="GeneTree" id="ENSGT00940000163632"/>
<protein>
    <recommendedName>
        <fullName evidence="4">ZP domain-containing protein</fullName>
    </recommendedName>
</protein>
<dbReference type="Pfam" id="PF00100">
    <property type="entry name" value="Zona_pellucida"/>
    <property type="match status" value="1"/>
</dbReference>
<organism evidence="5 6">
    <name type="scientific">Ciona savignyi</name>
    <name type="common">Pacific transparent sea squirt</name>
    <dbReference type="NCBI Taxonomy" id="51511"/>
    <lineage>
        <taxon>Eukaryota</taxon>
        <taxon>Metazoa</taxon>
        <taxon>Chordata</taxon>
        <taxon>Tunicata</taxon>
        <taxon>Ascidiacea</taxon>
        <taxon>Phlebobranchia</taxon>
        <taxon>Cionidae</taxon>
        <taxon>Ciona</taxon>
    </lineage>
</organism>
<name>H2YIP7_CIOSA</name>
<keyword evidence="3" id="KW-0472">Membrane</keyword>
<keyword evidence="1" id="KW-0732">Signal</keyword>
<dbReference type="Ensembl" id="ENSCSAVT00000005267.1">
    <property type="protein sequence ID" value="ENSCSAVP00000005196.1"/>
    <property type="gene ID" value="ENSCSAVG00000003098.1"/>
</dbReference>
<dbReference type="SMART" id="SM00241">
    <property type="entry name" value="ZP"/>
    <property type="match status" value="1"/>
</dbReference>
<dbReference type="OMA" id="WESSVFR"/>